<dbReference type="EMBL" id="AWGJ01000007">
    <property type="protein sequence ID" value="ODN77437.1"/>
    <property type="molecule type" value="Genomic_DNA"/>
</dbReference>
<dbReference type="RefSeq" id="XP_018992673.1">
    <property type="nucleotide sequence ID" value="XM_019138730.1"/>
</dbReference>
<name>A0A1E3HM62_9TREE</name>
<accession>A0A1E3HM62</accession>
<feature type="compositionally biased region" description="Basic residues" evidence="1">
    <location>
        <begin position="8"/>
        <end position="18"/>
    </location>
</feature>
<dbReference type="Pfam" id="PF12586">
    <property type="entry name" value="DUF3760"/>
    <property type="match status" value="1"/>
</dbReference>
<sequence length="249" mass="29119">MALPRPSKPTHRPRRSRHPRDSSSRIELTTLEPLHPVHYIILDHLFHLAPATYLRLSKGLHDYGTARLSAPVDFDEQLVSRFHESVKKQQDIRWLFPITQSRTIRFPSYRLFAMMVCFLSQVERQKRRKRKAGASYLLKLSISDSRFPEPSTLSASLTSLLRSLTSKKPSKIIIDISGPTHISLRQAVVEAIAEYISMMADCGFLSQAKMMRFEMTGRYELYGRVWRKVEERRYGKDLMRVLRSIYKFY</sequence>
<dbReference type="GeneID" id="30155924"/>
<dbReference type="InterPro" id="IPR022235">
    <property type="entry name" value="DUF3760"/>
</dbReference>
<protein>
    <submittedName>
        <fullName evidence="2">Uncharacterized protein</fullName>
    </submittedName>
</protein>
<comment type="caution">
    <text evidence="2">The sequence shown here is derived from an EMBL/GenBank/DDBJ whole genome shotgun (WGS) entry which is preliminary data.</text>
</comment>
<feature type="region of interest" description="Disordered" evidence="1">
    <location>
        <begin position="1"/>
        <end position="24"/>
    </location>
</feature>
<organism evidence="2 3">
    <name type="scientific">Cryptococcus amylolentus CBS 6039</name>
    <dbReference type="NCBI Taxonomy" id="1295533"/>
    <lineage>
        <taxon>Eukaryota</taxon>
        <taxon>Fungi</taxon>
        <taxon>Dikarya</taxon>
        <taxon>Basidiomycota</taxon>
        <taxon>Agaricomycotina</taxon>
        <taxon>Tremellomycetes</taxon>
        <taxon>Tremellales</taxon>
        <taxon>Cryptococcaceae</taxon>
        <taxon>Cryptococcus</taxon>
    </lineage>
</organism>
<evidence type="ECO:0000313" key="3">
    <source>
        <dbReference type="Proteomes" id="UP000094065"/>
    </source>
</evidence>
<reference evidence="2 3" key="1">
    <citation type="submission" date="2016-06" db="EMBL/GenBank/DDBJ databases">
        <title>Evolution of pathogenesis and genome organization in the Tremellales.</title>
        <authorList>
            <person name="Cuomo C."/>
            <person name="Litvintseva A."/>
            <person name="Heitman J."/>
            <person name="Chen Y."/>
            <person name="Sun S."/>
            <person name="Springer D."/>
            <person name="Dromer F."/>
            <person name="Young S."/>
            <person name="Zeng Q."/>
            <person name="Chapman S."/>
            <person name="Gujja S."/>
            <person name="Saif S."/>
            <person name="Birren B."/>
        </authorList>
    </citation>
    <scope>NUCLEOTIDE SEQUENCE [LARGE SCALE GENOMIC DNA]</scope>
    <source>
        <strain evidence="2 3">CBS 6039</strain>
    </source>
</reference>
<dbReference type="AlphaFoldDB" id="A0A1E3HM62"/>
<dbReference type="OrthoDB" id="10413493at2759"/>
<evidence type="ECO:0000256" key="1">
    <source>
        <dbReference type="SAM" id="MobiDB-lite"/>
    </source>
</evidence>
<gene>
    <name evidence="2" type="ORF">L202_04615</name>
</gene>
<evidence type="ECO:0000313" key="2">
    <source>
        <dbReference type="EMBL" id="ODN77437.1"/>
    </source>
</evidence>
<proteinExistence type="predicted"/>
<keyword evidence="3" id="KW-1185">Reference proteome</keyword>
<dbReference type="Proteomes" id="UP000094065">
    <property type="component" value="Unassembled WGS sequence"/>
</dbReference>